<gene>
    <name evidence="2" type="ORF">PGLA1383_LOCUS29258</name>
</gene>
<feature type="transmembrane region" description="Helical" evidence="1">
    <location>
        <begin position="256"/>
        <end position="275"/>
    </location>
</feature>
<proteinExistence type="predicted"/>
<comment type="caution">
    <text evidence="2">The sequence shown here is derived from an EMBL/GenBank/DDBJ whole genome shotgun (WGS) entry which is preliminary data.</text>
</comment>
<accession>A0A813FHS5</accession>
<keyword evidence="1" id="KW-0812">Transmembrane</keyword>
<keyword evidence="3" id="KW-1185">Reference proteome</keyword>
<dbReference type="EMBL" id="CAJNNV010025024">
    <property type="protein sequence ID" value="CAE8611458.1"/>
    <property type="molecule type" value="Genomic_DNA"/>
</dbReference>
<reference evidence="2" key="1">
    <citation type="submission" date="2021-02" db="EMBL/GenBank/DDBJ databases">
        <authorList>
            <person name="Dougan E. K."/>
            <person name="Rhodes N."/>
            <person name="Thang M."/>
            <person name="Chan C."/>
        </authorList>
    </citation>
    <scope>NUCLEOTIDE SEQUENCE</scope>
</reference>
<dbReference type="AlphaFoldDB" id="A0A813FHS5"/>
<keyword evidence="1" id="KW-1133">Transmembrane helix</keyword>
<evidence type="ECO:0000313" key="2">
    <source>
        <dbReference type="EMBL" id="CAE8611458.1"/>
    </source>
</evidence>
<name>A0A813FHS5_POLGL</name>
<evidence type="ECO:0000256" key="1">
    <source>
        <dbReference type="SAM" id="Phobius"/>
    </source>
</evidence>
<organism evidence="2 3">
    <name type="scientific">Polarella glacialis</name>
    <name type="common">Dinoflagellate</name>
    <dbReference type="NCBI Taxonomy" id="89957"/>
    <lineage>
        <taxon>Eukaryota</taxon>
        <taxon>Sar</taxon>
        <taxon>Alveolata</taxon>
        <taxon>Dinophyceae</taxon>
        <taxon>Suessiales</taxon>
        <taxon>Suessiaceae</taxon>
        <taxon>Polarella</taxon>
    </lineage>
</organism>
<dbReference type="Proteomes" id="UP000654075">
    <property type="component" value="Unassembled WGS sequence"/>
</dbReference>
<protein>
    <submittedName>
        <fullName evidence="2">Uncharacterized protein</fullName>
    </submittedName>
</protein>
<feature type="transmembrane region" description="Helical" evidence="1">
    <location>
        <begin position="287"/>
        <end position="309"/>
    </location>
</feature>
<sequence>MDHPQRQAVGERMSLEDVPSAFRTSLGAGFQVWRDLRPPFNIERCEKVSEDEKHPDGALHRVVYTCGIDYVSERLWKNTSTWDNCVHGVAEMRIPDEFPGSKSMRVISWGNPVLNHSSKNDEKHGIAPIARSIDAKIWSPLADQLHLRPDDPRLAKVREASNRQTLKDLKNLSAMNHGRIFLTSRQFLVEAPRHRYKPPTAEVFGNAMSTDLPTIGPKSSVDASFSVDRPRNRPKLQDRLAVYEDDNPRCQQVMCLAGMLFPPLWLVGAVMYLNTSATKASTREAGFKNVILSIVFVVLFIVYIIYHIYFEQHAGGATGNAPGVVPAGEPPRR</sequence>
<evidence type="ECO:0000313" key="3">
    <source>
        <dbReference type="Proteomes" id="UP000654075"/>
    </source>
</evidence>
<keyword evidence="1" id="KW-0472">Membrane</keyword>